<dbReference type="GO" id="GO:0005886">
    <property type="term" value="C:plasma membrane"/>
    <property type="evidence" value="ECO:0007669"/>
    <property type="project" value="UniProtKB-SubCell"/>
</dbReference>
<gene>
    <name evidence="10" type="ORF">rosag_28010</name>
</gene>
<reference evidence="10" key="1">
    <citation type="submission" date="2022-08" db="EMBL/GenBank/DDBJ databases">
        <title>Draft genome sequencing of Roseisolibacter agri AW1220.</title>
        <authorList>
            <person name="Tobiishi Y."/>
            <person name="Tonouchi A."/>
        </authorList>
    </citation>
    <scope>NUCLEOTIDE SEQUENCE</scope>
    <source>
        <strain evidence="10">AW1220</strain>
    </source>
</reference>
<dbReference type="EMBL" id="BRXS01000004">
    <property type="protein sequence ID" value="GLC26288.1"/>
    <property type="molecule type" value="Genomic_DNA"/>
</dbReference>
<keyword evidence="4 7" id="KW-1133">Transmembrane helix</keyword>
<feature type="transmembrane region" description="Helical" evidence="7">
    <location>
        <begin position="336"/>
        <end position="367"/>
    </location>
</feature>
<evidence type="ECO:0000256" key="5">
    <source>
        <dbReference type="ARBA" id="ARBA00023136"/>
    </source>
</evidence>
<evidence type="ECO:0000256" key="1">
    <source>
        <dbReference type="ARBA" id="ARBA00004651"/>
    </source>
</evidence>
<evidence type="ECO:0000313" key="10">
    <source>
        <dbReference type="EMBL" id="GLC26288.1"/>
    </source>
</evidence>
<feature type="domain" description="ABC3 transporter permease C-terminal" evidence="8">
    <location>
        <begin position="295"/>
        <end position="409"/>
    </location>
</feature>
<comment type="subcellular location">
    <subcellularLocation>
        <location evidence="1">Cell membrane</location>
        <topology evidence="1">Multi-pass membrane protein</topology>
    </subcellularLocation>
</comment>
<organism evidence="10 11">
    <name type="scientific">Roseisolibacter agri</name>
    <dbReference type="NCBI Taxonomy" id="2014610"/>
    <lineage>
        <taxon>Bacteria</taxon>
        <taxon>Pseudomonadati</taxon>
        <taxon>Gemmatimonadota</taxon>
        <taxon>Gemmatimonadia</taxon>
        <taxon>Gemmatimonadales</taxon>
        <taxon>Gemmatimonadaceae</taxon>
        <taxon>Roseisolibacter</taxon>
    </lineage>
</organism>
<evidence type="ECO:0000256" key="4">
    <source>
        <dbReference type="ARBA" id="ARBA00022989"/>
    </source>
</evidence>
<evidence type="ECO:0000256" key="6">
    <source>
        <dbReference type="ARBA" id="ARBA00038076"/>
    </source>
</evidence>
<dbReference type="AlphaFoldDB" id="A0AA37QI97"/>
<dbReference type="InterPro" id="IPR025857">
    <property type="entry name" value="MacB_PCD"/>
</dbReference>
<feature type="domain" description="MacB-like periplasmic core" evidence="9">
    <location>
        <begin position="29"/>
        <end position="253"/>
    </location>
</feature>
<evidence type="ECO:0000256" key="3">
    <source>
        <dbReference type="ARBA" id="ARBA00022692"/>
    </source>
</evidence>
<evidence type="ECO:0000259" key="9">
    <source>
        <dbReference type="Pfam" id="PF12704"/>
    </source>
</evidence>
<keyword evidence="5 7" id="KW-0472">Membrane</keyword>
<dbReference type="Pfam" id="PF12704">
    <property type="entry name" value="MacB_PCD"/>
    <property type="match status" value="1"/>
</dbReference>
<keyword evidence="3 7" id="KW-0812">Transmembrane</keyword>
<dbReference type="RefSeq" id="WP_284350746.1">
    <property type="nucleotide sequence ID" value="NZ_BRXS01000004.1"/>
</dbReference>
<keyword evidence="11" id="KW-1185">Reference proteome</keyword>
<comment type="similarity">
    <text evidence="6">Belongs to the ABC-4 integral membrane protein family.</text>
</comment>
<evidence type="ECO:0000256" key="2">
    <source>
        <dbReference type="ARBA" id="ARBA00022475"/>
    </source>
</evidence>
<keyword evidence="2" id="KW-1003">Cell membrane</keyword>
<dbReference type="PANTHER" id="PTHR30572:SF4">
    <property type="entry name" value="ABC TRANSPORTER PERMEASE YTRF"/>
    <property type="match status" value="1"/>
</dbReference>
<evidence type="ECO:0000313" key="11">
    <source>
        <dbReference type="Proteomes" id="UP001161325"/>
    </source>
</evidence>
<dbReference type="InterPro" id="IPR003838">
    <property type="entry name" value="ABC3_permease_C"/>
</dbReference>
<feature type="transmembrane region" description="Helical" evidence="7">
    <location>
        <begin position="286"/>
        <end position="315"/>
    </location>
</feature>
<proteinExistence type="inferred from homology"/>
<feature type="transmembrane region" description="Helical" evidence="7">
    <location>
        <begin position="379"/>
        <end position="399"/>
    </location>
</feature>
<dbReference type="GO" id="GO:0022857">
    <property type="term" value="F:transmembrane transporter activity"/>
    <property type="evidence" value="ECO:0007669"/>
    <property type="project" value="TreeGrafter"/>
</dbReference>
<dbReference type="Proteomes" id="UP001161325">
    <property type="component" value="Unassembled WGS sequence"/>
</dbReference>
<comment type="caution">
    <text evidence="10">The sequence shown here is derived from an EMBL/GenBank/DDBJ whole genome shotgun (WGS) entry which is preliminary data.</text>
</comment>
<evidence type="ECO:0000256" key="7">
    <source>
        <dbReference type="SAM" id="Phobius"/>
    </source>
</evidence>
<dbReference type="Pfam" id="PF02687">
    <property type="entry name" value="FtsX"/>
    <property type="match status" value="1"/>
</dbReference>
<dbReference type="InterPro" id="IPR050250">
    <property type="entry name" value="Macrolide_Exporter_MacB"/>
</dbReference>
<feature type="transmembrane region" description="Helical" evidence="7">
    <location>
        <begin position="30"/>
        <end position="49"/>
    </location>
</feature>
<name>A0AA37QI97_9BACT</name>
<accession>A0AA37QI97</accession>
<evidence type="ECO:0000259" key="8">
    <source>
        <dbReference type="Pfam" id="PF02687"/>
    </source>
</evidence>
<dbReference type="PANTHER" id="PTHR30572">
    <property type="entry name" value="MEMBRANE COMPONENT OF TRANSPORTER-RELATED"/>
    <property type="match status" value="1"/>
</dbReference>
<sequence length="416" mass="43976">MRILDRLLALLEGVVIAVDAIRANKVRAGLTILGIAVGVFVVTIMSAAVHGINSGVSKAIAAAGPTTFFVTKWPGELVSCNGSADSCPWRRFPPLTIDQARGIEGLSSVKLVVSQIGSSTPVKYADRDLPSVGLNAYTPGWLEVEGGALVDGRDFTAAENDAAAPVVLINGKLRERLFGDGGAIGKEIRLGGQQFTVIGVFEPIATAFDSGEKGRLYMPFETAKRRLDVGVNWMQMTVKPRDGVTRDVAMDEVLGLLRTERRLRPGDANNFHISTPEKILEMYNKVVGAFFLVMIVLSAVGLIVGGVGVVAIMMISVTERTREIGVRKALGATKAIILWQFLVEAATLTGIGAVIGLVLGTGIAAVMRNMTPIEAAVPPTAVVAALVASAFTGIAFGMLPAIRAARLDPVDALRYE</sequence>
<protein>
    <submittedName>
        <fullName evidence="10">Multidrug ABC transporter substrate-binding protein</fullName>
    </submittedName>
</protein>